<comment type="caution">
    <text evidence="1">The sequence shown here is derived from an EMBL/GenBank/DDBJ whole genome shotgun (WGS) entry which is preliminary data.</text>
</comment>
<dbReference type="EMBL" id="CM046507">
    <property type="protein sequence ID" value="KAI8669665.1"/>
    <property type="molecule type" value="Genomic_DNA"/>
</dbReference>
<accession>A0ACC0QZ55</accession>
<evidence type="ECO:0000313" key="1">
    <source>
        <dbReference type="EMBL" id="KAI8669665.1"/>
    </source>
</evidence>
<keyword evidence="2" id="KW-1185">Reference proteome</keyword>
<reference evidence="1" key="1">
    <citation type="submission" date="2022-06" db="EMBL/GenBank/DDBJ databases">
        <title>Fusarium solani species complex genomes reveal bases of compartmentalisation and animal pathogenesis.</title>
        <authorList>
            <person name="Tsai I.J."/>
        </authorList>
    </citation>
    <scope>NUCLEOTIDE SEQUENCE</scope>
    <source>
        <strain evidence="1">Fu6.1</strain>
    </source>
</reference>
<sequence>MLCPELNEVAGITGSWTIPFSERARKKRTVFIWTCCSCLTGGMRVSVTNCPSCGLERCSYCQTEKIVVKE</sequence>
<dbReference type="Proteomes" id="UP001065298">
    <property type="component" value="Chromosome 5"/>
</dbReference>
<name>A0ACC0QZ55_9HYPO</name>
<evidence type="ECO:0000313" key="2">
    <source>
        <dbReference type="Proteomes" id="UP001065298"/>
    </source>
</evidence>
<protein>
    <submittedName>
        <fullName evidence="1">Uncharacterized protein</fullName>
    </submittedName>
</protein>
<organism evidence="1 2">
    <name type="scientific">Fusarium keratoplasticum</name>
    <dbReference type="NCBI Taxonomy" id="1328300"/>
    <lineage>
        <taxon>Eukaryota</taxon>
        <taxon>Fungi</taxon>
        <taxon>Dikarya</taxon>
        <taxon>Ascomycota</taxon>
        <taxon>Pezizomycotina</taxon>
        <taxon>Sordariomycetes</taxon>
        <taxon>Hypocreomycetidae</taxon>
        <taxon>Hypocreales</taxon>
        <taxon>Nectriaceae</taxon>
        <taxon>Fusarium</taxon>
        <taxon>Fusarium solani species complex</taxon>
    </lineage>
</organism>
<gene>
    <name evidence="1" type="ORF">NCS57_00782200</name>
</gene>
<proteinExistence type="predicted"/>